<proteinExistence type="predicted"/>
<evidence type="ECO:0000313" key="1">
    <source>
        <dbReference type="EMBL" id="PSL21187.1"/>
    </source>
</evidence>
<dbReference type="Proteomes" id="UP000240418">
    <property type="component" value="Unassembled WGS sequence"/>
</dbReference>
<name>A0A2P8FHK7_9RHOB</name>
<protein>
    <submittedName>
        <fullName evidence="1">Phosphonate ABC transporter substrate-binding protein</fullName>
    </submittedName>
</protein>
<dbReference type="Pfam" id="PF12974">
    <property type="entry name" value="Phosphonate-bd"/>
    <property type="match status" value="1"/>
</dbReference>
<gene>
    <name evidence="1" type="ORF">CLV88_102307</name>
</gene>
<reference evidence="1 2" key="1">
    <citation type="submission" date="2018-03" db="EMBL/GenBank/DDBJ databases">
        <title>Genomic Encyclopedia of Archaeal and Bacterial Type Strains, Phase II (KMG-II): from individual species to whole genera.</title>
        <authorList>
            <person name="Goeker M."/>
        </authorList>
    </citation>
    <scope>NUCLEOTIDE SEQUENCE [LARGE SCALE GENOMIC DNA]</scope>
    <source>
        <strain evidence="1 2">DSM 100673</strain>
    </source>
</reference>
<dbReference type="OrthoDB" id="7353682at2"/>
<sequence>MIASLMMYARPELADAHANFWRHISARLIASGVKSPNDLSQSTEEFHVWTHPNLTLSQTCGMPYRLWLHDQVSLVGTPDYTLPDCPPGYYNSAIIVRADDPRADVTAYRDAIFAYNQTFSQSGYAAPWWHLKPHGFWFNSTFHSGAHLASARAVADGAADIAALDAVSWRQMQTYDPIAARLRVLNFTAPTPGLPLITARNNDPDIVFEAVSNAINDLSDLERTALGLTGLVRIPKERYLTVPNPPLDYATPTPST</sequence>
<evidence type="ECO:0000313" key="2">
    <source>
        <dbReference type="Proteomes" id="UP000240418"/>
    </source>
</evidence>
<dbReference type="PANTHER" id="PTHR35841">
    <property type="entry name" value="PHOSPHONATES-BINDING PERIPLASMIC PROTEIN"/>
    <property type="match status" value="1"/>
</dbReference>
<dbReference type="RefSeq" id="WP_106607593.1">
    <property type="nucleotide sequence ID" value="NZ_PYGJ01000002.1"/>
</dbReference>
<dbReference type="AlphaFoldDB" id="A0A2P8FHK7"/>
<keyword evidence="2" id="KW-1185">Reference proteome</keyword>
<dbReference type="Gene3D" id="3.40.190.10">
    <property type="entry name" value="Periplasmic binding protein-like II"/>
    <property type="match status" value="1"/>
</dbReference>
<organism evidence="1 2">
    <name type="scientific">Shimia abyssi</name>
    <dbReference type="NCBI Taxonomy" id="1662395"/>
    <lineage>
        <taxon>Bacteria</taxon>
        <taxon>Pseudomonadati</taxon>
        <taxon>Pseudomonadota</taxon>
        <taxon>Alphaproteobacteria</taxon>
        <taxon>Rhodobacterales</taxon>
        <taxon>Roseobacteraceae</taxon>
    </lineage>
</organism>
<dbReference type="EMBL" id="PYGJ01000002">
    <property type="protein sequence ID" value="PSL21187.1"/>
    <property type="molecule type" value="Genomic_DNA"/>
</dbReference>
<dbReference type="PANTHER" id="PTHR35841:SF1">
    <property type="entry name" value="PHOSPHONATES-BINDING PERIPLASMIC PROTEIN"/>
    <property type="match status" value="1"/>
</dbReference>
<comment type="caution">
    <text evidence="1">The sequence shown here is derived from an EMBL/GenBank/DDBJ whole genome shotgun (WGS) entry which is preliminary data.</text>
</comment>
<dbReference type="SUPFAM" id="SSF53850">
    <property type="entry name" value="Periplasmic binding protein-like II"/>
    <property type="match status" value="1"/>
</dbReference>
<accession>A0A2P8FHK7</accession>